<dbReference type="Pfam" id="PF12624">
    <property type="entry name" value="VPS13_N"/>
    <property type="match status" value="1"/>
</dbReference>
<name>A0A836KRB5_LEIEN</name>
<feature type="region of interest" description="Disordered" evidence="3">
    <location>
        <begin position="4860"/>
        <end position="4926"/>
    </location>
</feature>
<gene>
    <name evidence="5" type="ORF">CUR178_07230</name>
</gene>
<feature type="region of interest" description="Disordered" evidence="3">
    <location>
        <begin position="3207"/>
        <end position="3229"/>
    </location>
</feature>
<dbReference type="InterPro" id="IPR026854">
    <property type="entry name" value="VPS13_N"/>
</dbReference>
<feature type="compositionally biased region" description="Polar residues" evidence="3">
    <location>
        <begin position="3516"/>
        <end position="3531"/>
    </location>
</feature>
<feature type="compositionally biased region" description="Polar residues" evidence="3">
    <location>
        <begin position="3637"/>
        <end position="3650"/>
    </location>
</feature>
<feature type="compositionally biased region" description="Basic and acidic residues" evidence="3">
    <location>
        <begin position="2819"/>
        <end position="2828"/>
    </location>
</feature>
<evidence type="ECO:0000256" key="2">
    <source>
        <dbReference type="ARBA" id="ARBA00022448"/>
    </source>
</evidence>
<feature type="region of interest" description="Disordered" evidence="3">
    <location>
        <begin position="3571"/>
        <end position="3694"/>
    </location>
</feature>
<reference evidence="5 6" key="1">
    <citation type="submission" date="2021-02" db="EMBL/GenBank/DDBJ databases">
        <title>Leishmania (Mundinia) enrietti genome sequencing and assembly.</title>
        <authorList>
            <person name="Almutairi H."/>
            <person name="Gatherer D."/>
        </authorList>
    </citation>
    <scope>NUCLEOTIDE SEQUENCE [LARGE SCALE GENOMIC DNA]</scope>
    <source>
        <strain evidence="5">CUR178</strain>
    </source>
</reference>
<dbReference type="RefSeq" id="XP_067695265.1">
    <property type="nucleotide sequence ID" value="XM_067838879.1"/>
</dbReference>
<feature type="region of interest" description="Disordered" evidence="3">
    <location>
        <begin position="2335"/>
        <end position="2392"/>
    </location>
</feature>
<comment type="caution">
    <text evidence="5">The sequence shown here is derived from an EMBL/GenBank/DDBJ whole genome shotgun (WGS) entry which is preliminary data.</text>
</comment>
<feature type="region of interest" description="Disordered" evidence="3">
    <location>
        <begin position="3127"/>
        <end position="3169"/>
    </location>
</feature>
<feature type="compositionally biased region" description="Basic and acidic residues" evidence="3">
    <location>
        <begin position="1173"/>
        <end position="1185"/>
    </location>
</feature>
<dbReference type="InterPro" id="IPR026847">
    <property type="entry name" value="VPS13"/>
</dbReference>
<feature type="compositionally biased region" description="Low complexity" evidence="3">
    <location>
        <begin position="3578"/>
        <end position="3591"/>
    </location>
</feature>
<dbReference type="PANTHER" id="PTHR16166:SF93">
    <property type="entry name" value="INTERMEMBRANE LIPID TRANSFER PROTEIN VPS13"/>
    <property type="match status" value="1"/>
</dbReference>
<evidence type="ECO:0000313" key="5">
    <source>
        <dbReference type="EMBL" id="KAG5484639.1"/>
    </source>
</evidence>
<keyword evidence="6" id="KW-1185">Reference proteome</keyword>
<dbReference type="GO" id="GO:0006623">
    <property type="term" value="P:protein targeting to vacuole"/>
    <property type="evidence" value="ECO:0007669"/>
    <property type="project" value="TreeGrafter"/>
</dbReference>
<feature type="region of interest" description="Disordered" evidence="3">
    <location>
        <begin position="2049"/>
        <end position="2084"/>
    </location>
</feature>
<evidence type="ECO:0000259" key="4">
    <source>
        <dbReference type="Pfam" id="PF12624"/>
    </source>
</evidence>
<feature type="compositionally biased region" description="Basic and acidic residues" evidence="3">
    <location>
        <begin position="1197"/>
        <end position="1206"/>
    </location>
</feature>
<organism evidence="5 6">
    <name type="scientific">Leishmania enriettii</name>
    <dbReference type="NCBI Taxonomy" id="5663"/>
    <lineage>
        <taxon>Eukaryota</taxon>
        <taxon>Discoba</taxon>
        <taxon>Euglenozoa</taxon>
        <taxon>Kinetoplastea</taxon>
        <taxon>Metakinetoplastina</taxon>
        <taxon>Trypanosomatida</taxon>
        <taxon>Trypanosomatidae</taxon>
        <taxon>Leishmaniinae</taxon>
        <taxon>Leishmania</taxon>
    </lineage>
</organism>
<feature type="region of interest" description="Disordered" evidence="3">
    <location>
        <begin position="2623"/>
        <end position="2644"/>
    </location>
</feature>
<dbReference type="Proteomes" id="UP000674179">
    <property type="component" value="Chromosome 9"/>
</dbReference>
<comment type="similarity">
    <text evidence="1">Belongs to the VPS13 family.</text>
</comment>
<feature type="compositionally biased region" description="Acidic residues" evidence="3">
    <location>
        <begin position="5197"/>
        <end position="5209"/>
    </location>
</feature>
<feature type="region of interest" description="Disordered" evidence="3">
    <location>
        <begin position="890"/>
        <end position="909"/>
    </location>
</feature>
<sequence>MVFASYIAFILSSYLGRYIKSLDKDSVNVSLLRGSIELTKVELSPDLLSFSENFRLESGTIGSLSIKIPWHSLYSKRCEVVVRDVVIAAAPRCQCGDTAAESFGSKEEFIAAVHSVLSDTLKQEIPEKGSKNGFRGRLQQIILKNLVFCLENITFQLEDKTGCWKGQTAAVHVRIDRLTCEATDLNYKPTFIRPDAGASKESLYRLVTYEGVSVRLLYSSSDDKNMFRQRSPQCQKWENADLCSHAEEVLVCSAGTLTIYLQNHSRSVQTKPRVGGALMTRKVTVRWSASCITAIGILLESVKQAPRRAIFWDKRPASRIRMGDVDGTCRWWSYAIGKVIMYQKAKRDRRRFDWAAYQRQKYFFASFFTFCLQLLQAPWIPDGEVQSVSEDQLARTSAQDVMACWNAARECLSDFKQTKRPPQASAYVQYLRYRYVYEQKPREGVFLELNPSGDFPAEIELTIECTELAAALESELRCVVNKAYFGASVSKDQLRGQICAATATVVVEGDEENPVFAIGGSDATGVSIIVSKVGHTPACGEFVVEEIVTCIDLSCQELLIAKVASYILAAKPFLQQNLSGASPAAASVRNKGDPLDMVKQQHPFSSFDIAVKSITGNANGVRLNVRHIQLALVPSTPIVAEIQEISAAVNGANLLHLCSIAVTPVMGREDIRIEVVTGSASISTNVEDFEKVKLLFASMKQRWTSGANSCVSDLQTKNSVNAQQDALSKKLQVILALRFEFIEYGALALEAFSIHSAFGDGWYSRLSAAGGTTEGWCHSIPPRSQDPFIDIQLWTGAFLEDSPFAGSIEKSGIAFACNFNHVTMCLGADLISSVESLYDTVIMVLYKEEDRHVYLSERGKYTTPYINGFFTASHMVLLFHSNGGELGSLPGHGDTAASYSTDSRRPGATPPPLTVELLGENCLHVSLQRYCDKRMDIHAVLQKGVNAYLIGTPAHIPLLVPRDNMRAELDLRLCAPSGADLPIFPYSRLDVAMKVSSVALVTHIPTLATAWSYFNTPSLPLCRLRSIGSRLHFSSRPRRPGATLAPRSPVSASVEARGAAAFARISFLPEKRARSGSASLPTHTPSALYSTPVFPSDMRLSVEVAESELYYPWGEGSVAPLYLHAEVPKCEVVLLNRDECVEVTVRGCIVMPRVRTTLHTFPRAMGETAAQRAEADAAAESRGEDGTSEEAPPLTLSKEHSAHVGDSDEPSIPLRHLTSAAPGSTAAVGGNAEDSPATAQAAFPDEEGFAAPQHCTSSPPASSLIQVHVVYTMDSRPPFKLETPEESLRVSLTAIAVPGSGTLPGPLHARLSSPAEVAAWMTFFTFFNTTNTVPLSTSSRAASASPAFTSALKNNDGEGGDTTLTTTVQSPRHLITSLHTSPIVLHLPFAAVAAVLWDGVEFSASPGYSAFRIPKLDVLVHEQLWCGAATGVTASVQRLAALRNNGYAVLSLRSSSHSSACSTGEADVIPAVLLESHATTPTAVDVHWRLVLPAIVGQLAGATTLVQLQQCSTVAAVRAVFEARSAQTTLLNAVILQESQRQQLRYACCFPKSVGGRVNSSADDADALAQLVPFLSRPLAIHIHSCCFTFEWMSGLKRDLRAGVTVALANARCNDYDANSHLLAAQSTDNSCKTSAHGPRRFPVVEPVPLLVEVEAGEAYVWWTTAERSSTTETVVRKNAALLEEARLPSNQHPHLPPLAAYMPLLLYPLQVRTRIDTAAHAADADTRDTENVTDTAAATASSIRVSVQQEDARVAAEEEPQISFAVTGGESTTASAARHSKPLSTASFHTMSSATGDSRNTVTAAATPSAIMPCMRPAEELPAPVFEVTPIHVILNTSAYVVLSEMLLHKVQGATAATETGAHGSAAEAAPPALRSTAVVTQYYLTHRAVELPTTARGSATASSHSVPSPLAPVAYSRRAPSSYTSSLSNGFDSSSGWHASSSFARAQAVRTEAVYVYCYDITLQQCVWVEKQSQASWQLEEQQPNGDNSARKEAVGACEPSLGGGEIAKGEQRICPASPISPSSLHPIDGMLMLPTLAEHDAPVELREAETRGGPAIPPPPSTAQEQMPRKPHQRPRTSAQTVAPLATTKPRLQARMTVSEVCLRLVYYHDAEANPAETSEERAFWQRYTVVHAASRRATAVTTASATTAPTPCLMAFLAATVAPLRSLRSAIEHVSTNSTSAIRRRRRRSASPPSRTCTLFQVGRPPAPLASAQQQLLVPAAMLEEACVDALCVRLSGIVVSDFTDARSVQLESCVCTSVKSPSRPLLSMTQVELYVPSSAVTYPSAAEAVKTLARDLEGSAWVAEVARGMEDAPEAEGVSASPMISLQGANSIAAPSAPEPSQPQPQRLVPTRHAGTSHSVSSPSAATAPTATSPSTGTRSCDGGGNQKHEVVIQGEVGCRVETLTVDLSAAALRAWLGCLVEQPVAAFRAAAEEEEKRLETEAHWPRSADTVATATVPPTGSAEAAAVPTLPPVQWRPGQGLRMHEIRGAFWSLEHDITLSRDGLVLFFSSRDTNLLTVYLNGHYIALDPSLLLRPAGLQRVVMVVQGGLTVRFVGSGRVRLPLALWSASLVETASNVGVEAVLLPFMAVGEGSYLECSQVRLGFTEPAAGVKATEGGVAASATATPPPPPSSHADPHQSQLVHRNVHLHLPNISVVIEPRHESRKLHIRTAMESWMSLCNGRLLRDDVRCTGFLVVSESVHDTVATTARTTVLAPVDISVCSNNGRHHAVSLGAVEVDLGRADLLIMSTYVGELQALRSYVKYLAHSKAEKAFVEIVEATLAWNVSASTTNNTGVHGEEGEQDSELYDDEGDISDRSEKEGEQEGLASDAGGGSERERVLAAVPPSRADCVRINRTIDIPPVAAGTGTGRDRPKCIGQSSSSSAERKTERCRQASHPNTPQGSAARKSGVAAAALLRQAAAKGREEEEDEIRLNPSVHPRRQQQLLQRRRSRQRLRIQRQQSRGFSWAAFTPSVEVIFSDHRYPLVQVRVEDVMVRRTSTSALASNSLVRCQGASVRVHGRGRWDVLLKPSSTLTWSLTQTVSRHSSNRHVSLVVEGVHWQCSHLIVAKLLYISHQFGILATSLRRRLTTAAAAVGEAGTAAAPALVAGVAITPVVSTGKGMQGLGRGSRGNTSTGSTSVSSDEDCGSDTANGESCKGSSRQSKTTAEIFSDTSIGAPLAVPVVSSTSVLAAAAADSHAISVPSSERGGYSRLSATEGTRAPMPTATISSRMATHRLLNNFSHTLFAGICEREAGAKVSSTAMPDVPSLPAGSAGPLSSSGSTAVLMVWRCHELYRLPPASATDIFISYRRASSLMLTFFTADCVEWDEVSGVWALNPKGEAALAERAISNAVIRKAQVHPTLQRQQLGTSGRASSFLSSDAVSAATTNWLAFTALQYGMARPLTIDTIVPRETSAAAALTPALALASSYLSRNTLLRSRSPTTAGPRASTTRTEIDEYSGRDVSGGFFKTLAYSLALTCGDLEDSDTSRYPIVVASGKDDDNSLMPVPHQQQPHQRYSRRGSFTASSATASMRLSCHASSQCVDSLAKDSALPCGSSPQDVTLRMAREGSRSSSSSNSGACASRHTPDGCAPAECEGPPLHSPRDCHDLLQVHPGADSARPHPDQRRRNNAATSTTGNQQSVAQRREQLHSRNIAHVPPTVHRQPPQPSYRGPTAAASAASRQGTERGGGDLLVVCLQARSSLFNETGCTLQLLSSHLPATSATVPPGWQLPLDEEDVHNEVVLRACCPSARWMPPAAAPNAVTAPPAAMSVSGNTTGVTKAMDDATPHLRWYETRVILGELESGRFLSFRRVGGKTGGVSPLDEVTGAAAAEGSASFLRNRAASSRLGDDHDERVLLLFVIHRYSADGLVQHISLYPRLTLVNHLGLTARVVVLQQDSLAGPQTIDEAVLIAQWTAPLVGRGRHDRERFYRSLVVLGAHDALPHQHALPLHLCTYGSNLVLGLTFTQSTGDAFFTADLDPVLTSLRDAVDHRPRLLQLRDSHGRAFYVQVSVMPRTVVLSVALWVYNLTEYPLLMSDSVARRSLYPGQNSTSGIIPSQGEPFLIGCQLADLTQVFFVIGMDGGWSGAVSISVGSSGVFTSTLSRLGITRSCNYSILFPNAQEGRPVVIQITPRWVFCNNTSKRLRLHFHFPGLERAMQQAEKRRRRLRMREAGAIATERDSEAAGVPLADAEAASQASRRRLLLEADDTVGALNSIAAVQLNPGDYHVSCIGPIEGNQFRVQEVLEGSLPTVASITSAGRVEHRDVASYYESQHTPYMDVDRPGEAMFNLWAAPRAPGKQVAVSYGSGLMVQRPLGPHPTELEPYDMYEADAVITGRIAVAVQSAGNVLAVLLHPIQGTKILLQNRTASHTVMVRQHGSRRRNQIQPRQNRFFLWEDAREEHVIRVHILGHKGRWFDVDFSAGECQVTHHVDTEAAAAAQALARARQLHPHPTQVKPGSGPPGRMEAAVDFSFHVRGYTNAEKTCVTILVTESPVPVYAAIDSWRTSQAVSLRMTMMQLSWIQEIGTNAAGAAKSATPFAIEDGGNGVVHDDSPSVVFTLSEDTSSGGGTAVASAYGARLSPRRRSLRQRSTTTRAAVAPASPSSVANAVLFSVILEGVQLERLSTEDNENFYFAVHQMQWVDQGLNAVFVYRARPRLPPAMAMFQGSGTPQGSAGAPAAAAAAKSNNSGSGGCAAPFAPITATANRLLSSALGLSETFLFSMEKQNDLELSYSLIKYADGVTRYTELRFVLTPLVVKLTDFLLVDMIQEARRIQALLGLRKQTAAPQTTTTAPLVLTVSSLRQQQQQRQRQSGWRASGDEDTDSTMMVVVPVKDSFSYRFAPFSSRRLRQSSRSVVVTDGDTDAEVQPPEHRSPNKGAGSEDEHNSQAGERSDAERSVPTHTQPSQRCSNPSRASTSANTAGFLSQAVFLQQLVQEVRKRLEQRGMGVMAGSVAALTARGEERLRPRSGQLSLLPGGIAGASPEASHLQQLLGGIGNDHVCATTVDAGRKRAVANLGGSGARALGDGPGNLGSGAAATPNAARNVSTASLMFIERLEVERVTVYVTFARHSPDPLRPLLGAYAWMLPSQLRQREFYLPAWTLTRQVETPSSLRARLVRWGMQSLREQWTKVTKLGTLLDALQFWQHRALPLHGAPRPLTLSRVQWQLQEGGAGGGPPLAAFASCVSSGEEENEDDSDDGNADAQGDDPLVERSFASL</sequence>
<feature type="compositionally biased region" description="Low complexity" evidence="3">
    <location>
        <begin position="2358"/>
        <end position="2383"/>
    </location>
</feature>
<feature type="compositionally biased region" description="Low complexity" evidence="3">
    <location>
        <begin position="3136"/>
        <end position="3147"/>
    </location>
</feature>
<feature type="compositionally biased region" description="Polar residues" evidence="3">
    <location>
        <begin position="4908"/>
        <end position="4926"/>
    </location>
</feature>
<feature type="region of interest" description="Disordered" evidence="3">
    <location>
        <begin position="3500"/>
        <end position="3531"/>
    </location>
</feature>
<evidence type="ECO:0000313" key="6">
    <source>
        <dbReference type="Proteomes" id="UP000674179"/>
    </source>
</evidence>
<dbReference type="PANTHER" id="PTHR16166">
    <property type="entry name" value="VACUOLAR PROTEIN SORTING-ASSOCIATED PROTEIN VPS13"/>
    <property type="match status" value="1"/>
</dbReference>
<evidence type="ECO:0000256" key="3">
    <source>
        <dbReference type="SAM" id="MobiDB-lite"/>
    </source>
</evidence>
<protein>
    <recommendedName>
        <fullName evidence="4">Chorein N-terminal domain-containing protein</fullName>
    </recommendedName>
</protein>
<feature type="compositionally biased region" description="Acidic residues" evidence="3">
    <location>
        <begin position="2806"/>
        <end position="2818"/>
    </location>
</feature>
<keyword evidence="2" id="KW-0813">Transport</keyword>
<feature type="region of interest" description="Disordered" evidence="3">
    <location>
        <begin position="2866"/>
        <end position="2915"/>
    </location>
</feature>
<feature type="region of interest" description="Disordered" evidence="3">
    <location>
        <begin position="2927"/>
        <end position="2957"/>
    </location>
</feature>
<proteinExistence type="inferred from homology"/>
<feature type="compositionally biased region" description="Polar residues" evidence="3">
    <location>
        <begin position="3155"/>
        <end position="3169"/>
    </location>
</feature>
<evidence type="ECO:0000256" key="1">
    <source>
        <dbReference type="ARBA" id="ARBA00006545"/>
    </source>
</evidence>
<feature type="compositionally biased region" description="Basic and acidic residues" evidence="3">
    <location>
        <begin position="4877"/>
        <end position="4907"/>
    </location>
</feature>
<dbReference type="EMBL" id="JAFHKP010000009">
    <property type="protein sequence ID" value="KAG5484639.1"/>
    <property type="molecule type" value="Genomic_DNA"/>
</dbReference>
<dbReference type="GO" id="GO:0045053">
    <property type="term" value="P:protein retention in Golgi apparatus"/>
    <property type="evidence" value="ECO:0007669"/>
    <property type="project" value="TreeGrafter"/>
</dbReference>
<dbReference type="OrthoDB" id="428159at2759"/>
<feature type="region of interest" description="Disordered" evidence="3">
    <location>
        <begin position="5178"/>
        <end position="5226"/>
    </location>
</feature>
<feature type="region of interest" description="Disordered" evidence="3">
    <location>
        <begin position="1167"/>
        <end position="1239"/>
    </location>
</feature>
<feature type="region of interest" description="Disordered" evidence="3">
    <location>
        <begin position="2795"/>
        <end position="2849"/>
    </location>
</feature>
<feature type="domain" description="Chorein N-terminal" evidence="4">
    <location>
        <begin position="2"/>
        <end position="361"/>
    </location>
</feature>
<dbReference type="GeneID" id="94174389"/>
<dbReference type="KEGG" id="lenr:94174389"/>
<accession>A0A836KRB5</accession>